<name>A0A1V4HYG8_NITVU</name>
<gene>
    <name evidence="3" type="ORF">B2M20_11105</name>
</gene>
<dbReference type="AlphaFoldDB" id="A0A1V4HYG8"/>
<keyword evidence="2" id="KW-0732">Signal</keyword>
<evidence type="ECO:0000313" key="3">
    <source>
        <dbReference type="EMBL" id="OPH82612.1"/>
    </source>
</evidence>
<dbReference type="EMBL" id="MWPQ01000042">
    <property type="protein sequence ID" value="OPH82612.1"/>
    <property type="molecule type" value="Genomic_DNA"/>
</dbReference>
<evidence type="ECO:0000256" key="2">
    <source>
        <dbReference type="SAM" id="SignalP"/>
    </source>
</evidence>
<sequence length="101" mass="9712">MELSMNVRLLVAAAAITAFGVAGAQAQQLSPQGQAQQNDSIRGSAGASGSAHTQKVHPKGSAKGTVGAAPGRSGVDAGASGSADTPPANINGSARTGGSMR</sequence>
<organism evidence="3 4">
    <name type="scientific">Nitrobacter vulgaris</name>
    <dbReference type="NCBI Taxonomy" id="29421"/>
    <lineage>
        <taxon>Bacteria</taxon>
        <taxon>Pseudomonadati</taxon>
        <taxon>Pseudomonadota</taxon>
        <taxon>Alphaproteobacteria</taxon>
        <taxon>Hyphomicrobiales</taxon>
        <taxon>Nitrobacteraceae</taxon>
        <taxon>Nitrobacter</taxon>
    </lineage>
</organism>
<proteinExistence type="predicted"/>
<feature type="region of interest" description="Disordered" evidence="1">
    <location>
        <begin position="23"/>
        <end position="101"/>
    </location>
</feature>
<feature type="signal peptide" evidence="2">
    <location>
        <begin position="1"/>
        <end position="24"/>
    </location>
</feature>
<protein>
    <submittedName>
        <fullName evidence="3">Uncharacterized protein</fullName>
    </submittedName>
</protein>
<dbReference type="Proteomes" id="UP000189940">
    <property type="component" value="Unassembled WGS sequence"/>
</dbReference>
<evidence type="ECO:0000256" key="1">
    <source>
        <dbReference type="SAM" id="MobiDB-lite"/>
    </source>
</evidence>
<accession>A0A1V4HYG8</accession>
<dbReference type="STRING" id="29421.B2M20_11105"/>
<feature type="compositionally biased region" description="Low complexity" evidence="1">
    <location>
        <begin position="23"/>
        <end position="51"/>
    </location>
</feature>
<keyword evidence="4" id="KW-1185">Reference proteome</keyword>
<reference evidence="3 4" key="1">
    <citation type="submission" date="2017-02" db="EMBL/GenBank/DDBJ databases">
        <title>Genome sequence of the nitrite-oxidizing bacterium Nitrobacter vulgaris strain Ab1.</title>
        <authorList>
            <person name="Mellbye B.L."/>
            <person name="Davis E.W."/>
            <person name="Spieck E."/>
            <person name="Chang J.H."/>
            <person name="Bottomley P.J."/>
            <person name="Sayavedra-Soto L.A."/>
        </authorList>
    </citation>
    <scope>NUCLEOTIDE SEQUENCE [LARGE SCALE GENOMIC DNA]</scope>
    <source>
        <strain evidence="3 4">Ab1</strain>
    </source>
</reference>
<evidence type="ECO:0000313" key="4">
    <source>
        <dbReference type="Proteomes" id="UP000189940"/>
    </source>
</evidence>
<feature type="compositionally biased region" description="Polar residues" evidence="1">
    <location>
        <begin position="88"/>
        <end position="101"/>
    </location>
</feature>
<dbReference type="OrthoDB" id="8265966at2"/>
<feature type="chain" id="PRO_5012618356" evidence="2">
    <location>
        <begin position="25"/>
        <end position="101"/>
    </location>
</feature>
<comment type="caution">
    <text evidence="3">The sequence shown here is derived from an EMBL/GenBank/DDBJ whole genome shotgun (WGS) entry which is preliminary data.</text>
</comment>